<keyword evidence="1" id="KW-0433">Leucine-rich repeat</keyword>
<name>A0A1A6GRA7_NEOLE</name>
<feature type="non-terminal residue" evidence="3">
    <location>
        <position position="91"/>
    </location>
</feature>
<evidence type="ECO:0000313" key="4">
    <source>
        <dbReference type="Proteomes" id="UP000092124"/>
    </source>
</evidence>
<accession>A0A1A6GRA7</accession>
<protein>
    <submittedName>
        <fullName evidence="3">Uncharacterized protein</fullName>
    </submittedName>
</protein>
<dbReference type="OrthoDB" id="9612370at2759"/>
<dbReference type="GO" id="GO:0005737">
    <property type="term" value="C:cytoplasm"/>
    <property type="evidence" value="ECO:0007669"/>
    <property type="project" value="TreeGrafter"/>
</dbReference>
<dbReference type="STRING" id="56216.A0A1A6GRA7"/>
<evidence type="ECO:0000256" key="2">
    <source>
        <dbReference type="ARBA" id="ARBA00022737"/>
    </source>
</evidence>
<evidence type="ECO:0000256" key="1">
    <source>
        <dbReference type="ARBA" id="ARBA00022614"/>
    </source>
</evidence>
<organism evidence="3 4">
    <name type="scientific">Neotoma lepida</name>
    <name type="common">Desert woodrat</name>
    <dbReference type="NCBI Taxonomy" id="56216"/>
    <lineage>
        <taxon>Eukaryota</taxon>
        <taxon>Metazoa</taxon>
        <taxon>Chordata</taxon>
        <taxon>Craniata</taxon>
        <taxon>Vertebrata</taxon>
        <taxon>Euteleostomi</taxon>
        <taxon>Mammalia</taxon>
        <taxon>Eutheria</taxon>
        <taxon>Euarchontoglires</taxon>
        <taxon>Glires</taxon>
        <taxon>Rodentia</taxon>
        <taxon>Myomorpha</taxon>
        <taxon>Muroidea</taxon>
        <taxon>Cricetidae</taxon>
        <taxon>Neotominae</taxon>
        <taxon>Neotoma</taxon>
    </lineage>
</organism>
<dbReference type="InterPro" id="IPR050694">
    <property type="entry name" value="LRRC14/PRAME"/>
</dbReference>
<dbReference type="EMBL" id="LZPO01075932">
    <property type="protein sequence ID" value="OBS68414.1"/>
    <property type="molecule type" value="Genomic_DNA"/>
</dbReference>
<gene>
    <name evidence="3" type="ORF">A6R68_03048</name>
</gene>
<dbReference type="Proteomes" id="UP000092124">
    <property type="component" value="Unassembled WGS sequence"/>
</dbReference>
<keyword evidence="4" id="KW-1185">Reference proteome</keyword>
<keyword evidence="2" id="KW-0677">Repeat</keyword>
<sequence length="91" mass="10149">WLQTPLETLSVTESFITKSDWTHISEFVCTILLLKNASTLITLDLEGCQLMDFHLTAILPALRNCTQLTRLNFLGNCSLELLEGIGITRPG</sequence>
<dbReference type="InterPro" id="IPR032675">
    <property type="entry name" value="LRR_dom_sf"/>
</dbReference>
<evidence type="ECO:0000313" key="3">
    <source>
        <dbReference type="EMBL" id="OBS68414.1"/>
    </source>
</evidence>
<reference evidence="3 4" key="1">
    <citation type="submission" date="2016-06" db="EMBL/GenBank/DDBJ databases">
        <title>The Draft Genome Sequence and Annotation of the Desert Woodrat Neotoma lepida.</title>
        <authorList>
            <person name="Campbell M."/>
            <person name="Oakeson K.F."/>
            <person name="Yandell M."/>
            <person name="Halpert J.R."/>
            <person name="Dearing D."/>
        </authorList>
    </citation>
    <scope>NUCLEOTIDE SEQUENCE [LARGE SCALE GENOMIC DNA]</scope>
    <source>
        <strain evidence="3">417</strain>
        <tissue evidence="3">Liver</tissue>
    </source>
</reference>
<dbReference type="PANTHER" id="PTHR14224">
    <property type="entry name" value="SIMILAR TO PREFERENTIALLY EXPRESSED ANTIGEN IN MELANOMA-LIKE 3"/>
    <property type="match status" value="1"/>
</dbReference>
<dbReference type="SUPFAM" id="SSF52047">
    <property type="entry name" value="RNI-like"/>
    <property type="match status" value="1"/>
</dbReference>
<feature type="non-terminal residue" evidence="3">
    <location>
        <position position="1"/>
    </location>
</feature>
<dbReference type="Gene3D" id="3.80.10.10">
    <property type="entry name" value="Ribonuclease Inhibitor"/>
    <property type="match status" value="1"/>
</dbReference>
<dbReference type="AlphaFoldDB" id="A0A1A6GRA7"/>
<comment type="caution">
    <text evidence="3">The sequence shown here is derived from an EMBL/GenBank/DDBJ whole genome shotgun (WGS) entry which is preliminary data.</text>
</comment>
<dbReference type="PANTHER" id="PTHR14224:SF6">
    <property type="entry name" value="PREFERENTIALLY EXPRESSED ANTIGEN IN MELANOMA-LIKE PROTEIN 1"/>
    <property type="match status" value="1"/>
</dbReference>
<proteinExistence type="predicted"/>